<organism evidence="2">
    <name type="scientific">Siphoviridae sp. ctio73</name>
    <dbReference type="NCBI Taxonomy" id="2826435"/>
    <lineage>
        <taxon>Viruses</taxon>
        <taxon>Duplodnaviria</taxon>
        <taxon>Heunggongvirae</taxon>
        <taxon>Uroviricota</taxon>
        <taxon>Caudoviricetes</taxon>
    </lineage>
</organism>
<sequence>MTDITAYNRGYDNPHKHHNHRIRTQQPRTHHRRHKHRQPHPHPPSTRTQNRHRHRRPQDRRHSTHKTHRTTHTNHRPTRHHTKRKHTNTHHRHSKRNTNLGRHLMSEKHLSEIAAHLTLPENITHTAWPPVQRRLQEMQYPLDVWQQDWLKAILAKRKDGHYAASIDGIQASIPRQVGKTYTIGGLTFALATLHPNYFVLWTAHRTRTADETFNDMKGMAQIPNIAPYVNKIRQANGQQAILFNNGSRILFGAREGGFGRGFHGVDMILFDEAQILGAAALDDMIPATNTAPDPLIIKIGTPPKPKDPSEAFSEFRNLALQGEIKDGLYLELAADYDANSDDRKQWEKANPSYPRRTPESAILRMRRQLGEESFRREGLGIWDRANDRLAIDPIAWNAAAIRPENTPSGMRWCAAIRFAPDGSTCALARAGHKQNTPTHVELCTHQGVRRMSEGTQWIIDYIADTKDRWAQIIVDGKYGAGDTIERLRAIGVRPQVIITPTITQIVDAYSMLDASLREKTITHLDDMQLRTEAASATSRPIGTSGGWALQAPPGATVAGLEACTLAMWAARTTKRRPRYKPYDKIENANSNTGRGGGVLFL</sequence>
<reference evidence="2" key="1">
    <citation type="journal article" date="2021" name="Proc. Natl. Acad. Sci. U.S.A.">
        <title>A Catalog of Tens of Thousands of Viruses from Human Metagenomes Reveals Hidden Associations with Chronic Diseases.</title>
        <authorList>
            <person name="Tisza M.J."/>
            <person name="Buck C.B."/>
        </authorList>
    </citation>
    <scope>NUCLEOTIDE SEQUENCE</scope>
    <source>
        <strain evidence="2">Ctio73</strain>
    </source>
</reference>
<dbReference type="Pfam" id="PF03237">
    <property type="entry name" value="Terminase_6N"/>
    <property type="match status" value="1"/>
</dbReference>
<feature type="compositionally biased region" description="Basic residues" evidence="1">
    <location>
        <begin position="49"/>
        <end position="96"/>
    </location>
</feature>
<dbReference type="SUPFAM" id="SSF52540">
    <property type="entry name" value="P-loop containing nucleoside triphosphate hydrolases"/>
    <property type="match status" value="1"/>
</dbReference>
<dbReference type="InterPro" id="IPR027417">
    <property type="entry name" value="P-loop_NTPase"/>
</dbReference>
<dbReference type="EMBL" id="BK015009">
    <property type="protein sequence ID" value="DAD86861.1"/>
    <property type="molecule type" value="Genomic_DNA"/>
</dbReference>
<evidence type="ECO:0000256" key="1">
    <source>
        <dbReference type="SAM" id="MobiDB-lite"/>
    </source>
</evidence>
<evidence type="ECO:0000313" key="2">
    <source>
        <dbReference type="EMBL" id="DAD86861.1"/>
    </source>
</evidence>
<proteinExistence type="predicted"/>
<feature type="compositionally biased region" description="Basic residues" evidence="1">
    <location>
        <begin position="15"/>
        <end position="40"/>
    </location>
</feature>
<dbReference type="Gene3D" id="3.40.50.300">
    <property type="entry name" value="P-loop containing nucleotide triphosphate hydrolases"/>
    <property type="match status" value="1"/>
</dbReference>
<name>A0A8S5MWS3_9CAUD</name>
<feature type="region of interest" description="Disordered" evidence="1">
    <location>
        <begin position="1"/>
        <end position="102"/>
    </location>
</feature>
<protein>
    <submittedName>
        <fullName evidence="2">Large Terminase</fullName>
    </submittedName>
</protein>
<accession>A0A8S5MWS3</accession>